<evidence type="ECO:0000256" key="6">
    <source>
        <dbReference type="ARBA" id="ARBA00022989"/>
    </source>
</evidence>
<evidence type="ECO:0000256" key="7">
    <source>
        <dbReference type="ARBA" id="ARBA00023136"/>
    </source>
</evidence>
<feature type="transmembrane region" description="Helical" evidence="8">
    <location>
        <begin position="473"/>
        <end position="492"/>
    </location>
</feature>
<feature type="non-terminal residue" evidence="10">
    <location>
        <position position="1"/>
    </location>
</feature>
<evidence type="ECO:0000256" key="3">
    <source>
        <dbReference type="ARBA" id="ARBA00022448"/>
    </source>
</evidence>
<proteinExistence type="inferred from homology"/>
<gene>
    <name evidence="10" type="primary">GAP1.8</name>
    <name evidence="10" type="ORF">PICST_11039</name>
</gene>
<feature type="domain" description="Amino acid permease/ SLC12A" evidence="9">
    <location>
        <begin position="42"/>
        <end position="493"/>
    </location>
</feature>
<dbReference type="OrthoDB" id="4016391at2759"/>
<dbReference type="Proteomes" id="UP000002258">
    <property type="component" value="Chromosome 2"/>
</dbReference>
<feature type="transmembrane region" description="Helical" evidence="8">
    <location>
        <begin position="320"/>
        <end position="339"/>
    </location>
</feature>
<feature type="transmembrane region" description="Helical" evidence="8">
    <location>
        <begin position="153"/>
        <end position="171"/>
    </location>
</feature>
<protein>
    <submittedName>
        <fullName evidence="10">General amino acid permease</fullName>
    </submittedName>
</protein>
<feature type="transmembrane region" description="Helical" evidence="8">
    <location>
        <begin position="70"/>
        <end position="89"/>
    </location>
</feature>
<dbReference type="Pfam" id="PF00324">
    <property type="entry name" value="AA_permease"/>
    <property type="match status" value="1"/>
</dbReference>
<evidence type="ECO:0000256" key="8">
    <source>
        <dbReference type="SAM" id="Phobius"/>
    </source>
</evidence>
<feature type="transmembrane region" description="Helical" evidence="8">
    <location>
        <begin position="183"/>
        <end position="204"/>
    </location>
</feature>
<dbReference type="GO" id="GO:0016020">
    <property type="term" value="C:membrane"/>
    <property type="evidence" value="ECO:0007669"/>
    <property type="project" value="UniProtKB-SubCell"/>
</dbReference>
<dbReference type="KEGG" id="pic:PICST_11039"/>
<dbReference type="GeneID" id="4836649"/>
<evidence type="ECO:0000313" key="11">
    <source>
        <dbReference type="Proteomes" id="UP000002258"/>
    </source>
</evidence>
<name>A3LPC8_PICST</name>
<dbReference type="GO" id="GO:0015171">
    <property type="term" value="F:amino acid transmembrane transporter activity"/>
    <property type="evidence" value="ECO:0007669"/>
    <property type="project" value="TreeGrafter"/>
</dbReference>
<dbReference type="RefSeq" id="XP_001383050.2">
    <property type="nucleotide sequence ID" value="XM_001383013.1"/>
</dbReference>
<dbReference type="OMA" id="ECLIGSA"/>
<dbReference type="STRING" id="322104.A3LPC8"/>
<dbReference type="PANTHER" id="PTHR43341">
    <property type="entry name" value="AMINO ACID PERMEASE"/>
    <property type="match status" value="1"/>
</dbReference>
<dbReference type="InParanoid" id="A3LPC8"/>
<dbReference type="Gene3D" id="1.20.1740.10">
    <property type="entry name" value="Amino acid/polyamine transporter I"/>
    <property type="match status" value="1"/>
</dbReference>
<sequence length="518" mass="57564">VPLPEKNRPLFTKILHSFKRTHDIDADTGEAELSPEIGKFSLQCIAIGGCIGTGLLVASSKSLVCGPGPILVAYIVVSIFIYCMCQALGELTVAMPIKGGFTIYSSTFIDESWGFAMAWNYCFQWMCLFPIELVASTMTFAHWPNVFKYYPNWAIITTQILVIAVVNMLSVKFYGYVEVFFSIIKITAIVSFILVELSVAVGVFGPPLGFTYWTNPGMVSSQGWIHGIIQCIIAALFGFAGTELVSMSAVESKDPPEKAIPLAIKNVFWKIFILYICSMFILTLVVPFNHPNLYSSHGGTSSSPFVVALEYFHSPVPSNIMNIIIIVAILSVANSSIYATSRTLSALAVNKQAPSFLKYLDKKKRPIFANMVVLAFGLTSYISIAFPDGAQTIFSWLVSLSGVSVLFSYFTICVCHIRFRRALKYYRIGLDQLRFKSTSGIFGSIYGVAFCILVGLSQLYICFCQRTSLEERIQFGVAWLALLILYVGHKVFTMVRSKSVVPKFLVRYDDIDMLQARF</sequence>
<keyword evidence="11" id="KW-1185">Reference proteome</keyword>
<keyword evidence="7 8" id="KW-0472">Membrane</keyword>
<evidence type="ECO:0000256" key="2">
    <source>
        <dbReference type="ARBA" id="ARBA00006983"/>
    </source>
</evidence>
<evidence type="ECO:0000256" key="5">
    <source>
        <dbReference type="ARBA" id="ARBA00022970"/>
    </source>
</evidence>
<dbReference type="InterPro" id="IPR004840">
    <property type="entry name" value="Amino_acid_permease_CS"/>
</dbReference>
<dbReference type="FunFam" id="1.20.1740.10:FF:000001">
    <property type="entry name" value="Amino acid permease"/>
    <property type="match status" value="1"/>
</dbReference>
<reference evidence="10 11" key="1">
    <citation type="journal article" date="2007" name="Nat. Biotechnol.">
        <title>Genome sequence of the lignocellulose-bioconverting and xylose-fermenting yeast Pichia stipitis.</title>
        <authorList>
            <person name="Jeffries T.W."/>
            <person name="Grigoriev I.V."/>
            <person name="Grimwood J."/>
            <person name="Laplaza J.M."/>
            <person name="Aerts A."/>
            <person name="Salamov A."/>
            <person name="Schmutz J."/>
            <person name="Lindquist E."/>
            <person name="Dehal P."/>
            <person name="Shapiro H."/>
            <person name="Jin Y.S."/>
            <person name="Passoth V."/>
            <person name="Richardson P.M."/>
        </authorList>
    </citation>
    <scope>NUCLEOTIDE SEQUENCE [LARGE SCALE GENOMIC DNA]</scope>
    <source>
        <strain evidence="11">ATCC 58785 / CBS 6054 / NBRC 10063 / NRRL Y-11545</strain>
    </source>
</reference>
<evidence type="ECO:0000313" key="10">
    <source>
        <dbReference type="EMBL" id="ABN65021.2"/>
    </source>
</evidence>
<dbReference type="PANTHER" id="PTHR43341:SF1">
    <property type="entry name" value="GENERAL AMINO-ACID PERMEASE GAP1"/>
    <property type="match status" value="1"/>
</dbReference>
<feature type="transmembrane region" description="Helical" evidence="8">
    <location>
        <begin position="440"/>
        <end position="461"/>
    </location>
</feature>
<feature type="transmembrane region" description="Helical" evidence="8">
    <location>
        <begin position="367"/>
        <end position="387"/>
    </location>
</feature>
<feature type="non-terminal residue" evidence="10">
    <location>
        <position position="518"/>
    </location>
</feature>
<accession>A3LPC8</accession>
<comment type="similarity">
    <text evidence="2">Belongs to the amino acid-polyamine-organocation (APC) superfamily. YAT (TC 2.A.3.10) family.</text>
</comment>
<dbReference type="HOGENOM" id="CLU_007946_12_0_1"/>
<dbReference type="InterPro" id="IPR050524">
    <property type="entry name" value="APC_YAT"/>
</dbReference>
<evidence type="ECO:0000259" key="9">
    <source>
        <dbReference type="Pfam" id="PF00324"/>
    </source>
</evidence>
<feature type="transmembrane region" description="Helical" evidence="8">
    <location>
        <begin position="393"/>
        <end position="419"/>
    </location>
</feature>
<evidence type="ECO:0000256" key="1">
    <source>
        <dbReference type="ARBA" id="ARBA00004141"/>
    </source>
</evidence>
<dbReference type="InterPro" id="IPR004841">
    <property type="entry name" value="AA-permease/SLC12A_dom"/>
</dbReference>
<feature type="transmembrane region" description="Helical" evidence="8">
    <location>
        <begin position="267"/>
        <end position="288"/>
    </location>
</feature>
<dbReference type="PIRSF" id="PIRSF006060">
    <property type="entry name" value="AA_transporter"/>
    <property type="match status" value="1"/>
</dbReference>
<dbReference type="EMBL" id="CP000496">
    <property type="protein sequence ID" value="ABN65021.2"/>
    <property type="molecule type" value="Genomic_DNA"/>
</dbReference>
<evidence type="ECO:0000256" key="4">
    <source>
        <dbReference type="ARBA" id="ARBA00022692"/>
    </source>
</evidence>
<dbReference type="PROSITE" id="PS00218">
    <property type="entry name" value="AMINO_ACID_PERMEASE_1"/>
    <property type="match status" value="1"/>
</dbReference>
<feature type="transmembrane region" description="Helical" evidence="8">
    <location>
        <begin position="224"/>
        <end position="246"/>
    </location>
</feature>
<keyword evidence="4 8" id="KW-0812">Transmembrane</keyword>
<organism evidence="10 11">
    <name type="scientific">Scheffersomyces stipitis (strain ATCC 58785 / CBS 6054 / NBRC 10063 / NRRL Y-11545)</name>
    <name type="common">Yeast</name>
    <name type="synonym">Pichia stipitis</name>
    <dbReference type="NCBI Taxonomy" id="322104"/>
    <lineage>
        <taxon>Eukaryota</taxon>
        <taxon>Fungi</taxon>
        <taxon>Dikarya</taxon>
        <taxon>Ascomycota</taxon>
        <taxon>Saccharomycotina</taxon>
        <taxon>Pichiomycetes</taxon>
        <taxon>Debaryomycetaceae</taxon>
        <taxon>Scheffersomyces</taxon>
    </lineage>
</organism>
<comment type="subcellular location">
    <subcellularLocation>
        <location evidence="1">Membrane</location>
        <topology evidence="1">Multi-pass membrane protein</topology>
    </subcellularLocation>
</comment>
<dbReference type="AlphaFoldDB" id="A3LPC8"/>
<keyword evidence="5" id="KW-0029">Amino-acid transport</keyword>
<keyword evidence="6 8" id="KW-1133">Transmembrane helix</keyword>
<keyword evidence="3" id="KW-0813">Transport</keyword>
<dbReference type="eggNOG" id="KOG1286">
    <property type="taxonomic scope" value="Eukaryota"/>
</dbReference>